<protein>
    <recommendedName>
        <fullName evidence="1">NYN domain-containing protein</fullName>
    </recommendedName>
</protein>
<feature type="domain" description="NYN" evidence="1">
    <location>
        <begin position="7"/>
        <end position="114"/>
    </location>
</feature>
<gene>
    <name evidence="2" type="ORF">SHELI_v1c09420</name>
</gene>
<dbReference type="GO" id="GO:0004540">
    <property type="term" value="F:RNA nuclease activity"/>
    <property type="evidence" value="ECO:0007669"/>
    <property type="project" value="InterPro"/>
</dbReference>
<reference evidence="2 3" key="1">
    <citation type="submission" date="2016-08" db="EMBL/GenBank/DDBJ databases">
        <title>Complete genome sequence of Spiroplasma helicoides TABS-2 (DSM 22551).</title>
        <authorList>
            <person name="Shen W.-Y."/>
            <person name="Lo W.-S."/>
            <person name="Lai Y.-C."/>
            <person name="Kuo C.-H."/>
        </authorList>
    </citation>
    <scope>NUCLEOTIDE SEQUENCE [LARGE SCALE GENOMIC DNA]</scope>
    <source>
        <strain evidence="2 3">TABS-2</strain>
    </source>
</reference>
<name>A0A1B3SLT1_9MOLU</name>
<sequence length="116" mass="13485">MEITNKKIALFIDFDNFNNKDYFKILIEELEQMGTILYKGAFYTNTQDSSIKEKALEYGITDFIIEPSYSSGKNAVDIRIALDVSEMMYYKDYIDCFCLATNDLDFAPILKKIKIK</sequence>
<evidence type="ECO:0000259" key="1">
    <source>
        <dbReference type="Pfam" id="PF01936"/>
    </source>
</evidence>
<dbReference type="EMBL" id="CP017015">
    <property type="protein sequence ID" value="AOG60891.1"/>
    <property type="molecule type" value="Genomic_DNA"/>
</dbReference>
<dbReference type="Gene3D" id="3.40.50.1010">
    <property type="entry name" value="5'-nuclease"/>
    <property type="match status" value="1"/>
</dbReference>
<evidence type="ECO:0000313" key="3">
    <source>
        <dbReference type="Proteomes" id="UP000094378"/>
    </source>
</evidence>
<dbReference type="AlphaFoldDB" id="A0A1B3SLT1"/>
<dbReference type="RefSeq" id="WP_069117177.1">
    <property type="nucleotide sequence ID" value="NZ_CP017015.1"/>
</dbReference>
<dbReference type="STRING" id="216938.SHELI_v1c09420"/>
<dbReference type="KEGG" id="shj:SHELI_v1c09420"/>
<organism evidence="2 3">
    <name type="scientific">Spiroplasma helicoides</name>
    <dbReference type="NCBI Taxonomy" id="216938"/>
    <lineage>
        <taxon>Bacteria</taxon>
        <taxon>Bacillati</taxon>
        <taxon>Mycoplasmatota</taxon>
        <taxon>Mollicutes</taxon>
        <taxon>Entomoplasmatales</taxon>
        <taxon>Spiroplasmataceae</taxon>
        <taxon>Spiroplasma</taxon>
    </lineage>
</organism>
<dbReference type="PANTHER" id="PTHR35811">
    <property type="entry name" value="SLR1870 PROTEIN"/>
    <property type="match status" value="1"/>
</dbReference>
<accession>A0A1B3SLT1</accession>
<proteinExistence type="predicted"/>
<evidence type="ECO:0000313" key="2">
    <source>
        <dbReference type="EMBL" id="AOG60891.1"/>
    </source>
</evidence>
<keyword evidence="3" id="KW-1185">Reference proteome</keyword>
<dbReference type="PANTHER" id="PTHR35811:SF1">
    <property type="entry name" value="HTH OST-TYPE DOMAIN-CONTAINING PROTEIN"/>
    <property type="match status" value="1"/>
</dbReference>
<dbReference type="Proteomes" id="UP000094378">
    <property type="component" value="Chromosome"/>
</dbReference>
<dbReference type="Pfam" id="PF01936">
    <property type="entry name" value="NYN"/>
    <property type="match status" value="1"/>
</dbReference>
<dbReference type="InterPro" id="IPR021139">
    <property type="entry name" value="NYN"/>
</dbReference>